<dbReference type="PRINTS" id="PR00702">
    <property type="entry name" value="ACRIFLAVINRP"/>
</dbReference>
<keyword evidence="8 9" id="KW-0472">Membrane</keyword>
<evidence type="ECO:0000259" key="11">
    <source>
        <dbReference type="Pfam" id="PF21760"/>
    </source>
</evidence>
<evidence type="ECO:0000256" key="4">
    <source>
        <dbReference type="ARBA" id="ARBA00022692"/>
    </source>
</evidence>
<proteinExistence type="inferred from homology"/>
<dbReference type="AlphaFoldDB" id="A0A0G1RMA2"/>
<evidence type="ECO:0000256" key="1">
    <source>
        <dbReference type="ARBA" id="ARBA00004651"/>
    </source>
</evidence>
<evidence type="ECO:0000256" key="2">
    <source>
        <dbReference type="ARBA" id="ARBA00022448"/>
    </source>
</evidence>
<feature type="domain" description="Protein export membrane protein SecD/SecF C-terminal" evidence="10">
    <location>
        <begin position="254"/>
        <end position="423"/>
    </location>
</feature>
<dbReference type="Gene3D" id="3.30.1360.200">
    <property type="match status" value="1"/>
</dbReference>
<dbReference type="Pfam" id="PF02355">
    <property type="entry name" value="SecD_SecF_C"/>
    <property type="match status" value="1"/>
</dbReference>
<evidence type="ECO:0000256" key="6">
    <source>
        <dbReference type="ARBA" id="ARBA00022989"/>
    </source>
</evidence>
<dbReference type="InterPro" id="IPR054384">
    <property type="entry name" value="SecDF_P1_head"/>
</dbReference>
<dbReference type="FunFam" id="1.20.1640.10:FF:000004">
    <property type="entry name" value="Protein translocase subunit SecD"/>
    <property type="match status" value="1"/>
</dbReference>
<dbReference type="GO" id="GO:0065002">
    <property type="term" value="P:intracellular protein transmembrane transport"/>
    <property type="evidence" value="ECO:0007669"/>
    <property type="project" value="UniProtKB-UniRule"/>
</dbReference>
<dbReference type="NCBIfam" id="TIGR00916">
    <property type="entry name" value="2A0604s01"/>
    <property type="match status" value="1"/>
</dbReference>
<dbReference type="HAMAP" id="MF_01463_B">
    <property type="entry name" value="SecD_B"/>
    <property type="match status" value="1"/>
</dbReference>
<evidence type="ECO:0000259" key="12">
    <source>
        <dbReference type="Pfam" id="PF22599"/>
    </source>
</evidence>
<dbReference type="Gene3D" id="1.20.1640.10">
    <property type="entry name" value="Multidrug efflux transporter AcrB transmembrane domain"/>
    <property type="match status" value="1"/>
</dbReference>
<evidence type="ECO:0000256" key="5">
    <source>
        <dbReference type="ARBA" id="ARBA00022927"/>
    </source>
</evidence>
<organism evidence="13 14">
    <name type="scientific">Candidatus Amesbacteria bacterium GW2011_GWA2_47_11b</name>
    <dbReference type="NCBI Taxonomy" id="1618358"/>
    <lineage>
        <taxon>Bacteria</taxon>
        <taxon>Candidatus Amesiibacteriota</taxon>
    </lineage>
</organism>
<dbReference type="STRING" id="1618358.UX80_C0004G0022"/>
<name>A0A0G1RMA2_9BACT</name>
<dbReference type="InterPro" id="IPR022813">
    <property type="entry name" value="SecD/SecF_arch_bac"/>
</dbReference>
<dbReference type="PANTHER" id="PTHR30081">
    <property type="entry name" value="PROTEIN-EXPORT MEMBRANE PROTEIN SEC"/>
    <property type="match status" value="1"/>
</dbReference>
<keyword evidence="7 9" id="KW-0811">Translocation</keyword>
<feature type="transmembrane region" description="Helical" evidence="9">
    <location>
        <begin position="375"/>
        <end position="391"/>
    </location>
</feature>
<evidence type="ECO:0000256" key="9">
    <source>
        <dbReference type="HAMAP-Rule" id="MF_01463"/>
    </source>
</evidence>
<accession>A0A0G1RMA2</accession>
<comment type="caution">
    <text evidence="13">The sequence shown here is derived from an EMBL/GenBank/DDBJ whole genome shotgun (WGS) entry which is preliminary data.</text>
</comment>
<gene>
    <name evidence="9" type="primary">secD</name>
    <name evidence="13" type="ORF">UX80_C0004G0022</name>
</gene>
<keyword evidence="3 9" id="KW-1003">Cell membrane</keyword>
<keyword evidence="5 9" id="KW-0653">Protein transport</keyword>
<dbReference type="EMBL" id="LCNO01000004">
    <property type="protein sequence ID" value="KKU58271.1"/>
    <property type="molecule type" value="Genomic_DNA"/>
</dbReference>
<keyword evidence="4 9" id="KW-0812">Transmembrane</keyword>
<evidence type="ECO:0000313" key="13">
    <source>
        <dbReference type="EMBL" id="KKU58271.1"/>
    </source>
</evidence>
<dbReference type="NCBIfam" id="TIGR01129">
    <property type="entry name" value="secD"/>
    <property type="match status" value="1"/>
</dbReference>
<evidence type="ECO:0000256" key="7">
    <source>
        <dbReference type="ARBA" id="ARBA00023010"/>
    </source>
</evidence>
<dbReference type="GO" id="GO:0005886">
    <property type="term" value="C:plasma membrane"/>
    <property type="evidence" value="ECO:0007669"/>
    <property type="project" value="UniProtKB-SubCell"/>
</dbReference>
<feature type="transmembrane region" description="Helical" evidence="9">
    <location>
        <begin position="323"/>
        <end position="344"/>
    </location>
</feature>
<dbReference type="Pfam" id="PF21760">
    <property type="entry name" value="SecD_1st"/>
    <property type="match status" value="1"/>
</dbReference>
<evidence type="ECO:0000259" key="10">
    <source>
        <dbReference type="Pfam" id="PF02355"/>
    </source>
</evidence>
<dbReference type="InterPro" id="IPR048631">
    <property type="entry name" value="SecD_1st"/>
</dbReference>
<evidence type="ECO:0000256" key="3">
    <source>
        <dbReference type="ARBA" id="ARBA00022475"/>
    </source>
</evidence>
<dbReference type="InterPro" id="IPR001036">
    <property type="entry name" value="Acrflvin-R"/>
</dbReference>
<dbReference type="GO" id="GO:0015450">
    <property type="term" value="F:protein-transporting ATPase activity"/>
    <property type="evidence" value="ECO:0007669"/>
    <property type="project" value="InterPro"/>
</dbReference>
<dbReference type="GO" id="GO:0006605">
    <property type="term" value="P:protein targeting"/>
    <property type="evidence" value="ECO:0007669"/>
    <property type="project" value="UniProtKB-UniRule"/>
</dbReference>
<dbReference type="GO" id="GO:0043952">
    <property type="term" value="P:protein transport by the Sec complex"/>
    <property type="evidence" value="ECO:0007669"/>
    <property type="project" value="UniProtKB-UniRule"/>
</dbReference>
<keyword evidence="6 9" id="KW-1133">Transmembrane helix</keyword>
<evidence type="ECO:0000256" key="8">
    <source>
        <dbReference type="ARBA" id="ARBA00023136"/>
    </source>
</evidence>
<dbReference type="SUPFAM" id="SSF82866">
    <property type="entry name" value="Multidrug efflux transporter AcrB transmembrane domain"/>
    <property type="match status" value="1"/>
</dbReference>
<dbReference type="InterPro" id="IPR005791">
    <property type="entry name" value="SecD"/>
</dbReference>
<feature type="transmembrane region" description="Helical" evidence="9">
    <location>
        <begin position="273"/>
        <end position="290"/>
    </location>
</feature>
<comment type="similarity">
    <text evidence="9">Belongs to the SecD/SecF family. SecD subfamily.</text>
</comment>
<dbReference type="PATRIC" id="fig|1618358.3.peg.255"/>
<comment type="caution">
    <text evidence="9">Lacks conserved residue(s) required for the propagation of feature annotation.</text>
</comment>
<protein>
    <recommendedName>
        <fullName evidence="9">Protein translocase subunit SecD</fullName>
    </recommendedName>
</protein>
<dbReference type="Pfam" id="PF22599">
    <property type="entry name" value="SecDF_P1_head"/>
    <property type="match status" value="1"/>
</dbReference>
<comment type="subunit">
    <text evidence="9">Forms a complex with SecF. Part of the essential Sec protein translocation apparatus which comprises SecA, SecYEG and auxiliary proteins SecDF. Other proteins may also be involved.</text>
</comment>
<reference evidence="13 14" key="1">
    <citation type="journal article" date="2015" name="Nature">
        <title>rRNA introns, odd ribosomes, and small enigmatic genomes across a large radiation of phyla.</title>
        <authorList>
            <person name="Brown C.T."/>
            <person name="Hug L.A."/>
            <person name="Thomas B.C."/>
            <person name="Sharon I."/>
            <person name="Castelle C.J."/>
            <person name="Singh A."/>
            <person name="Wilkins M.J."/>
            <person name="Williams K.H."/>
            <person name="Banfield J.F."/>
        </authorList>
    </citation>
    <scope>NUCLEOTIDE SEQUENCE [LARGE SCALE GENOMIC DNA]</scope>
</reference>
<feature type="domain" description="Protein translocase subunit SecDF P1" evidence="11">
    <location>
        <begin position="81"/>
        <end position="140"/>
    </location>
</feature>
<dbReference type="Gene3D" id="3.30.70.3400">
    <property type="match status" value="1"/>
</dbReference>
<sequence>MRSYLIILTVILLAIVVNLPPRLQIGNLSLYRPRIDITLLGRRVYRDLSLKLGLDLSGGVHLAYQADTSALPESNRAAAVEATRANIERRINSLGVSEPIIQTSKTGSDYRLIVELAGISDINQATSLIGQTAQLEFRSTQVATPSSAADFVSTGLTGRDLQLAQVQFNGGQTAGQPVVSIEFSPEGTKKFAEITTKSIGKPLAIFLDDQLVTAPTVQSVISDGRAIISGNFTADEAKKLTIQLNAGALPIPIHIIEQRNIGATLGVESIHKSLLAAAVGLVVIWLFMLVNYGLKGLLANIALIVYILISLAIIKLIPITLTLAGIAGLILSIGMAVDANILIFERMKEELRWGRPLKAAVELGFHRAWTSVRDSNASSLITAGLLFWFGTGSVRGFALTLTVGILVSLFTSITVTRTLLRLVYAR</sequence>
<dbReference type="Proteomes" id="UP000034307">
    <property type="component" value="Unassembled WGS sequence"/>
</dbReference>
<evidence type="ECO:0000313" key="14">
    <source>
        <dbReference type="Proteomes" id="UP000034307"/>
    </source>
</evidence>
<comment type="function">
    <text evidence="9">Part of the Sec protein translocase complex. Interacts with the SecYEG preprotein conducting channel. SecDF uses the proton motive force (PMF) to complete protein translocation after the ATP-dependent function of SecA.</text>
</comment>
<dbReference type="InterPro" id="IPR048634">
    <property type="entry name" value="SecD_SecF_C"/>
</dbReference>
<dbReference type="PANTHER" id="PTHR30081:SF1">
    <property type="entry name" value="PROTEIN TRANSLOCASE SUBUNIT SECD"/>
    <property type="match status" value="1"/>
</dbReference>
<comment type="subcellular location">
    <subcellularLocation>
        <location evidence="1 9">Cell membrane</location>
        <topology evidence="1 9">Multi-pass membrane protein</topology>
    </subcellularLocation>
</comment>
<feature type="transmembrane region" description="Helical" evidence="9">
    <location>
        <begin position="397"/>
        <end position="420"/>
    </location>
</feature>
<feature type="transmembrane region" description="Helical" evidence="9">
    <location>
        <begin position="297"/>
        <end position="317"/>
    </location>
</feature>
<keyword evidence="2 9" id="KW-0813">Transport</keyword>
<feature type="domain" description="SecDF P1 head subdomain" evidence="12">
    <location>
        <begin position="155"/>
        <end position="251"/>
    </location>
</feature>
<dbReference type="InterPro" id="IPR055344">
    <property type="entry name" value="SecD_SecF_C_bact"/>
</dbReference>